<feature type="compositionally biased region" description="Low complexity" evidence="1">
    <location>
        <begin position="264"/>
        <end position="282"/>
    </location>
</feature>
<comment type="caution">
    <text evidence="4">The sequence shown here is derived from an EMBL/GenBank/DDBJ whole genome shotgun (WGS) entry which is preliminary data.</text>
</comment>
<keyword evidence="5" id="KW-1185">Reference proteome</keyword>
<feature type="region of interest" description="Disordered" evidence="1">
    <location>
        <begin position="54"/>
        <end position="73"/>
    </location>
</feature>
<feature type="compositionally biased region" description="Low complexity" evidence="1">
    <location>
        <begin position="349"/>
        <end position="365"/>
    </location>
</feature>
<sequence>MSALPFTSLKFICSCCCWITCLVILIRPGGYFSGDPSGSRGNNNNYRYYLNDDGGDRYSGKEPSKRAVSDGNDFYDENTDMSYDDDEDDDYLQTNTTEKGRFLGSVCEDTCNPDLQHVVCDATTGMCECEKLYPVKLGPTKGCAKPKKIGEQCFYRAACTFTDQHATCTQVQHKAVCDCSEGYHKVVIGRPNKRVFCAEDLVLISTDTSTLLGIASGIAVLTGLMCFVLKLFSRARYSRPRHYANANHAPPMVFSSDTGIPLTLSGRPSSRSSQRSDSTPLSCGTFRRPSSGGSRGPLVPASRAGAARAAAILLISCHLQATKDGNKHRRTLSDVAEGSTDGLGSRRPSLASLHSSVSSARSYSAKRLERERNEKEQRQALQELRLSRQRDSDAAQHQPAQPQTQLQLQQQTGSLPLTATATSTSSSTVPSAIPGKKKLKCNSSETAFNSSVVCTTAFTNNNDTGNCSNVVDIFES</sequence>
<organism evidence="4 5">
    <name type="scientific">Cotesia congregata</name>
    <name type="common">Parasitoid wasp</name>
    <name type="synonym">Apanteles congregatus</name>
    <dbReference type="NCBI Taxonomy" id="51543"/>
    <lineage>
        <taxon>Eukaryota</taxon>
        <taxon>Metazoa</taxon>
        <taxon>Ecdysozoa</taxon>
        <taxon>Arthropoda</taxon>
        <taxon>Hexapoda</taxon>
        <taxon>Insecta</taxon>
        <taxon>Pterygota</taxon>
        <taxon>Neoptera</taxon>
        <taxon>Endopterygota</taxon>
        <taxon>Hymenoptera</taxon>
        <taxon>Apocrita</taxon>
        <taxon>Ichneumonoidea</taxon>
        <taxon>Braconidae</taxon>
        <taxon>Microgastrinae</taxon>
        <taxon>Cotesia</taxon>
    </lineage>
</organism>
<evidence type="ECO:0000256" key="3">
    <source>
        <dbReference type="SAM" id="SignalP"/>
    </source>
</evidence>
<dbReference type="Proteomes" id="UP000786811">
    <property type="component" value="Unassembled WGS sequence"/>
</dbReference>
<keyword evidence="2" id="KW-0812">Transmembrane</keyword>
<dbReference type="EMBL" id="CAJNRD030001119">
    <property type="protein sequence ID" value="CAG5088578.1"/>
    <property type="molecule type" value="Genomic_DNA"/>
</dbReference>
<gene>
    <name evidence="4" type="ORF">HICCMSTLAB_LOCUS4900</name>
</gene>
<feature type="compositionally biased region" description="Low complexity" evidence="1">
    <location>
        <begin position="395"/>
        <end position="431"/>
    </location>
</feature>
<feature type="compositionally biased region" description="Basic and acidic residues" evidence="1">
    <location>
        <begin position="366"/>
        <end position="378"/>
    </location>
</feature>
<dbReference type="AlphaFoldDB" id="A0A8J2MPY0"/>
<feature type="region of interest" description="Disordered" evidence="1">
    <location>
        <begin position="325"/>
        <end position="433"/>
    </location>
</feature>
<feature type="chain" id="PRO_5035247695" evidence="3">
    <location>
        <begin position="32"/>
        <end position="476"/>
    </location>
</feature>
<feature type="signal peptide" evidence="3">
    <location>
        <begin position="1"/>
        <end position="31"/>
    </location>
</feature>
<proteinExistence type="predicted"/>
<evidence type="ECO:0000313" key="5">
    <source>
        <dbReference type="Proteomes" id="UP000786811"/>
    </source>
</evidence>
<feature type="compositionally biased region" description="Basic and acidic residues" evidence="1">
    <location>
        <begin position="385"/>
        <end position="394"/>
    </location>
</feature>
<keyword evidence="2" id="KW-1133">Transmembrane helix</keyword>
<accession>A0A8J2MPY0</accession>
<protein>
    <submittedName>
        <fullName evidence="4">Uncharacterized protein</fullName>
    </submittedName>
</protein>
<feature type="region of interest" description="Disordered" evidence="1">
    <location>
        <begin position="264"/>
        <end position="301"/>
    </location>
</feature>
<name>A0A8J2MPY0_COTCN</name>
<feature type="compositionally biased region" description="Basic and acidic residues" evidence="1">
    <location>
        <begin position="54"/>
        <end position="68"/>
    </location>
</feature>
<feature type="transmembrane region" description="Helical" evidence="2">
    <location>
        <begin position="211"/>
        <end position="232"/>
    </location>
</feature>
<dbReference type="OrthoDB" id="6345081at2759"/>
<evidence type="ECO:0000313" key="4">
    <source>
        <dbReference type="EMBL" id="CAG5088578.1"/>
    </source>
</evidence>
<evidence type="ECO:0000256" key="1">
    <source>
        <dbReference type="SAM" id="MobiDB-lite"/>
    </source>
</evidence>
<evidence type="ECO:0000256" key="2">
    <source>
        <dbReference type="SAM" id="Phobius"/>
    </source>
</evidence>
<keyword evidence="2" id="KW-0472">Membrane</keyword>
<keyword evidence="3" id="KW-0732">Signal</keyword>
<reference evidence="4" key="1">
    <citation type="submission" date="2021-04" db="EMBL/GenBank/DDBJ databases">
        <authorList>
            <person name="Chebbi M.A.C M."/>
        </authorList>
    </citation>
    <scope>NUCLEOTIDE SEQUENCE</scope>
</reference>